<keyword evidence="7" id="KW-1185">Reference proteome</keyword>
<dbReference type="PANTHER" id="PTHR36108:SF13">
    <property type="entry name" value="COLOSSIN-B-RELATED"/>
    <property type="match status" value="1"/>
</dbReference>
<evidence type="ECO:0000259" key="5">
    <source>
        <dbReference type="Pfam" id="PF17210"/>
    </source>
</evidence>
<organism evidence="6 7">
    <name type="scientific">Lignipirellula cremea</name>
    <dbReference type="NCBI Taxonomy" id="2528010"/>
    <lineage>
        <taxon>Bacteria</taxon>
        <taxon>Pseudomonadati</taxon>
        <taxon>Planctomycetota</taxon>
        <taxon>Planctomycetia</taxon>
        <taxon>Pirellulales</taxon>
        <taxon>Pirellulaceae</taxon>
        <taxon>Lignipirellula</taxon>
    </lineage>
</organism>
<dbReference type="SUPFAM" id="SSF69318">
    <property type="entry name" value="Integrin alpha N-terminal domain"/>
    <property type="match status" value="2"/>
</dbReference>
<dbReference type="Gene3D" id="2.60.40.10">
    <property type="entry name" value="Immunoglobulins"/>
    <property type="match status" value="12"/>
</dbReference>
<comment type="subcellular location">
    <subcellularLocation>
        <location evidence="1">Secreted</location>
    </subcellularLocation>
</comment>
<evidence type="ECO:0000313" key="7">
    <source>
        <dbReference type="Proteomes" id="UP000317648"/>
    </source>
</evidence>
<keyword evidence="3" id="KW-0964">Secreted</keyword>
<feature type="domain" description="SD-repeat containing protein B" evidence="5">
    <location>
        <begin position="1465"/>
        <end position="1552"/>
    </location>
</feature>
<keyword evidence="4" id="KW-0732">Signal</keyword>
<dbReference type="EMBL" id="CP036433">
    <property type="protein sequence ID" value="QDU93726.1"/>
    <property type="molecule type" value="Genomic_DNA"/>
</dbReference>
<dbReference type="PANTHER" id="PTHR36108">
    <property type="entry name" value="COLOSSIN-B-RELATED"/>
    <property type="match status" value="1"/>
</dbReference>
<evidence type="ECO:0000256" key="1">
    <source>
        <dbReference type="ARBA" id="ARBA00004613"/>
    </source>
</evidence>
<sequence length="2124" mass="228920">MGLFSVISSLQRGWNRKRKPAPVSASRRRSFEKMEPRRMLDADPIYVGATYTELDEGSDAHGDHFEVAFVGGADGTQLTSLLIDTDRSPAPLGGDGQPDEAAGQILQQGDLFFDTADTGFGALQSLGFQIVDNQGIDSIQVFVNDGGTKLELRFTGFDAGDKLVFTIDVDQVLFPALDDTLGGALLETTDPSSLTPEQLAFFNHESVDPVTSAAEFARSRLHVEFAAPGHFDIEGNTIFRNAYNLQLVGTPLDGLDVKGEQLLKLDGSNGDPDRDAGAVLPLQQQEKPITIAGTVFHDRDVDLIQDAGEEGINNVVLALYKKNDAGVFVDTTFRAQTNSNGDYLFGEDLGLGSGVYRVVETQPADYPYSVGAIPGTVETVGVGNVDPLDNNILDQIIIPLGGQHAVDYDFAEAKPAVLSGYVYHDRNDDGIRTPATEEGLANVEIRIVPISTRFGQTSITLYTNDQGYYESPPLAPGLYRVIEVVQPAGYLDGKDTRGQVDGVPTGLAQNEIITNIFLASTSVGTEYNFGEIKYAEIHGSVHLSDPDGDCYEENEGDLRGIEGVRILLINQTTGAETEAFTDANGEYWFTELTPGEYTIVEFTPPELLDGDDHVGLVDGLGSGGLVGNDRIENIVLGAGAVGVNYDFCEHEPAEISGYVYHDADNDGVFDSNEDPIAQVQVDLIDENGVVIATQNTLGDGSYKFDRLSLGVYRVVEHQPTGWDDGKDTLGTVAGSIVGVASNDQLDLIALKYGDKGVNYNFGERLLSEIHGSVHLSDPDGNCEEEFEGQLRGIEGVLLRLINNRTGEIRETRTDENGDYWFTGLDNDEYTLLEFTPDGLLDGDEHVGTVRDVAVGALDGNDKITSIHLGPGDVGVDYDFCEHEPAEISGFVYHDADNDGVFDNNEDPIPQVQVDLLNDQGEIIASQQTLADGSYKFDGLSLGVYSVVEHQPEGWDDGKDTLGTIGGVTVGSVLNDKLQTISLQYGDKGVNYNFGERLLSELHGSVHLSDPDGNCEEEFEGQLRGIEGVLLRLINNRTGEIRETRTDANGDYWFTELDNDEYTLIEFTPDGLLDGDEHVGTVRDVAVGTLDGSDKIVSIHLGPGDVGVDYDFCEHEPAEISGFVYHDADNDGVFDNNEDPIPQVQVDLLNDKGEVIASQQTLADGSYKFDRLALGVYTVVEHQPDNWDDGKDTLGTVGGVIVGDASNDRLGLIALKYGDKGVDYNFGERRLSEIHGSVHLSDPDGNCEEEFEGQLRGIEGVLLRLINNRTGEIHETRTDENGDYWFTGLDNDEYTLIEFTPDGLLDGDEHVGTVRDVAVGTLDGSDKITSIHLGPGDVGVDYDFCEHEPAMISGFVYHDKDNDGVYDANEDPIEGAVVMIFKGDTVVGTATTGADGSYKFTDLRAGEYRIMETQPAGFLDGKDTAGTIAGATVGVADSAADKINAISLKYGETGVNYNFGEVLPGSIAGVVHVDPNLDCILDEGEVRLEGVVIRLLDGNGNELARTTTDVDGQYYFGNLLPGAYTIVEEQPEGYFHGGQVVGDGDGDASFADVISKVNITSGLNLHNYNFCETPPSAISGYVFVDGATIVTPDGLPPATLAGIRDGQLTSDDRRLPGVVLELRDGITGEPIDASTALPGYYNDGPIRVVTDSSGYYLFQGLTFGNYAVFEVQPEALYDGIDTAGTTSGIAINPGDNVNPQFLFQLTVDPLNDAIIRIPLGIGQHSELNNFSEIQAEKIPTPPNETPPVFLPPVVIPVVGATPPPAPLFIPPPILVEPPIQFISVTQEYTWHLSIVNAGDPRGPGLPTAAQDSSLLSTVSLVQRDQWTNERMQNGVWSQGIFDENGSLIVRNGAYGVDGAIPIAGDFNGDGVDEIGIFYRGEWLIDLNGDGKWDEADLWAQLGSEEDFPVTGDWDGDGKDDIGIFGPIWARDPRAIESEPGLPDADNRREVVNTLTDRLIEKNVPPTEELATNGQRTIRRSADGPLRADLIDHVFKYGNESAVPVTGDWNGDGIRTIGIFHEGQWRLDSNGDGRIGEEDEKVSLGQAGDIPVVGDFNGDGVDELGVYRGGVWHLDVDGNRTLDAADRVFEMGGANDQPVVGDWNGDGVDDPGVYHVPSSAPVRKAS</sequence>
<feature type="domain" description="SD-repeat containing protein B" evidence="5">
    <location>
        <begin position="554"/>
        <end position="641"/>
    </location>
</feature>
<evidence type="ECO:0000313" key="6">
    <source>
        <dbReference type="EMBL" id="QDU93726.1"/>
    </source>
</evidence>
<feature type="domain" description="SD-repeat containing protein B" evidence="5">
    <location>
        <begin position="1118"/>
        <end position="1187"/>
    </location>
</feature>
<evidence type="ECO:0000256" key="4">
    <source>
        <dbReference type="ARBA" id="ARBA00022729"/>
    </source>
</evidence>
<dbReference type="GO" id="GO:0005576">
    <property type="term" value="C:extracellular region"/>
    <property type="evidence" value="ECO:0007669"/>
    <property type="project" value="UniProtKB-SubCell"/>
</dbReference>
<evidence type="ECO:0000256" key="2">
    <source>
        <dbReference type="ARBA" id="ARBA00007257"/>
    </source>
</evidence>
<dbReference type="InterPro" id="IPR028994">
    <property type="entry name" value="Integrin_alpha_N"/>
</dbReference>
<feature type="domain" description="SD-repeat containing protein B" evidence="5">
    <location>
        <begin position="420"/>
        <end position="508"/>
    </location>
</feature>
<gene>
    <name evidence="6" type="primary">sdrD</name>
    <name evidence="6" type="ORF">Pla8534_15080</name>
</gene>
<feature type="domain" description="SD-repeat containing protein B" evidence="5">
    <location>
        <begin position="1351"/>
        <end position="1458"/>
    </location>
</feature>
<dbReference type="OrthoDB" id="254354at2"/>
<name>A0A518DPH1_9BACT</name>
<comment type="similarity">
    <text evidence="2">Belongs to the serine-aspartate repeat-containing protein (SDr) family.</text>
</comment>
<dbReference type="KEGG" id="lcre:Pla8534_15080"/>
<dbReference type="InterPro" id="IPR033764">
    <property type="entry name" value="Sdr_B"/>
</dbReference>
<dbReference type="InterPro" id="IPR013783">
    <property type="entry name" value="Ig-like_fold"/>
</dbReference>
<dbReference type="Pfam" id="PF17210">
    <property type="entry name" value="SdrD_B"/>
    <property type="match status" value="8"/>
</dbReference>
<dbReference type="SUPFAM" id="SSF117074">
    <property type="entry name" value="Hypothetical protein PA1324"/>
    <property type="match status" value="12"/>
</dbReference>
<evidence type="ECO:0000256" key="3">
    <source>
        <dbReference type="ARBA" id="ARBA00022525"/>
    </source>
</evidence>
<feature type="domain" description="SD-repeat containing protein B" evidence="5">
    <location>
        <begin position="654"/>
        <end position="730"/>
    </location>
</feature>
<protein>
    <submittedName>
        <fullName evidence="6">Serine-aspartate repeat-containing protein D</fullName>
    </submittedName>
</protein>
<feature type="domain" description="SD-repeat containing protein B" evidence="5">
    <location>
        <begin position="291"/>
        <end position="369"/>
    </location>
</feature>
<feature type="domain" description="SD-repeat containing protein B" evidence="5">
    <location>
        <begin position="886"/>
        <end position="960"/>
    </location>
</feature>
<reference evidence="6 7" key="1">
    <citation type="submission" date="2019-02" db="EMBL/GenBank/DDBJ databases">
        <title>Deep-cultivation of Planctomycetes and their phenomic and genomic characterization uncovers novel biology.</title>
        <authorList>
            <person name="Wiegand S."/>
            <person name="Jogler M."/>
            <person name="Boedeker C."/>
            <person name="Pinto D."/>
            <person name="Vollmers J."/>
            <person name="Rivas-Marin E."/>
            <person name="Kohn T."/>
            <person name="Peeters S.H."/>
            <person name="Heuer A."/>
            <person name="Rast P."/>
            <person name="Oberbeckmann S."/>
            <person name="Bunk B."/>
            <person name="Jeske O."/>
            <person name="Meyerdierks A."/>
            <person name="Storesund J.E."/>
            <person name="Kallscheuer N."/>
            <person name="Luecker S."/>
            <person name="Lage O.M."/>
            <person name="Pohl T."/>
            <person name="Merkel B.J."/>
            <person name="Hornburger P."/>
            <person name="Mueller R.-W."/>
            <person name="Bruemmer F."/>
            <person name="Labrenz M."/>
            <person name="Spormann A.M."/>
            <person name="Op den Camp H."/>
            <person name="Overmann J."/>
            <person name="Amann R."/>
            <person name="Jetten M.S.M."/>
            <person name="Mascher T."/>
            <person name="Medema M.H."/>
            <person name="Devos D.P."/>
            <person name="Kaster A.-K."/>
            <person name="Ovreas L."/>
            <person name="Rohde M."/>
            <person name="Galperin M.Y."/>
            <person name="Jogler C."/>
        </authorList>
    </citation>
    <scope>NUCLEOTIDE SEQUENCE [LARGE SCALE GENOMIC DNA]</scope>
    <source>
        <strain evidence="6 7">Pla85_3_4</strain>
    </source>
</reference>
<proteinExistence type="inferred from homology"/>
<accession>A0A518DPH1</accession>
<dbReference type="Proteomes" id="UP000317648">
    <property type="component" value="Chromosome"/>
</dbReference>